<protein>
    <submittedName>
        <fullName evidence="2">Uncharacterized protein</fullName>
    </submittedName>
</protein>
<organism evidence="2 3">
    <name type="scientific">Trypanosoma theileri</name>
    <dbReference type="NCBI Taxonomy" id="67003"/>
    <lineage>
        <taxon>Eukaryota</taxon>
        <taxon>Discoba</taxon>
        <taxon>Euglenozoa</taxon>
        <taxon>Kinetoplastea</taxon>
        <taxon>Metakinetoplastina</taxon>
        <taxon>Trypanosomatida</taxon>
        <taxon>Trypanosomatidae</taxon>
        <taxon>Trypanosoma</taxon>
    </lineage>
</organism>
<reference evidence="2 3" key="1">
    <citation type="submission" date="2017-03" db="EMBL/GenBank/DDBJ databases">
        <title>An alternative strategy for trypanosome survival in the mammalian bloodstream revealed through genome and transcriptome analysis of the ubiquitous bovine parasite Trypanosoma (Megatrypanum) theileri.</title>
        <authorList>
            <person name="Kelly S."/>
            <person name="Ivens A."/>
            <person name="Mott A."/>
            <person name="O'Neill E."/>
            <person name="Emms D."/>
            <person name="Macleod O."/>
            <person name="Voorheis P."/>
            <person name="Matthews J."/>
            <person name="Matthews K."/>
            <person name="Carrington M."/>
        </authorList>
    </citation>
    <scope>NUCLEOTIDE SEQUENCE [LARGE SCALE GENOMIC DNA]</scope>
    <source>
        <strain evidence="2">Edinburgh</strain>
    </source>
</reference>
<accession>A0A1X0NL06</accession>
<keyword evidence="1" id="KW-0472">Membrane</keyword>
<feature type="transmembrane region" description="Helical" evidence="1">
    <location>
        <begin position="120"/>
        <end position="140"/>
    </location>
</feature>
<keyword evidence="1" id="KW-0812">Transmembrane</keyword>
<keyword evidence="3" id="KW-1185">Reference proteome</keyword>
<dbReference type="Proteomes" id="UP000192257">
    <property type="component" value="Unassembled WGS sequence"/>
</dbReference>
<keyword evidence="1" id="KW-1133">Transmembrane helix</keyword>
<dbReference type="RefSeq" id="XP_028879274.1">
    <property type="nucleotide sequence ID" value="XM_029029481.1"/>
</dbReference>
<name>A0A1X0NL06_9TRYP</name>
<evidence type="ECO:0000313" key="3">
    <source>
        <dbReference type="Proteomes" id="UP000192257"/>
    </source>
</evidence>
<evidence type="ECO:0000313" key="2">
    <source>
        <dbReference type="EMBL" id="ORC85208.1"/>
    </source>
</evidence>
<dbReference type="EMBL" id="NBCO01000037">
    <property type="protein sequence ID" value="ORC85208.1"/>
    <property type="molecule type" value="Genomic_DNA"/>
</dbReference>
<gene>
    <name evidence="2" type="ORF">TM35_000371810</name>
</gene>
<dbReference type="OrthoDB" id="245488at2759"/>
<proteinExistence type="predicted"/>
<feature type="transmembrane region" description="Helical" evidence="1">
    <location>
        <begin position="63"/>
        <end position="81"/>
    </location>
</feature>
<feature type="transmembrane region" description="Helical" evidence="1">
    <location>
        <begin position="20"/>
        <end position="42"/>
    </location>
</feature>
<sequence>MMLTVGRPLYLETSVVMVSLVQIYTIILAFFELPAVVLLLVYDQSATEVTPWFDNVAPLGRRSYAFMYAAILVLMMFSRLLSVYLPRHRLLQVYNAILHTLELPLYFSLLLLMKNPVSPVCYIFLTFMVINCVLFSSQALKVLKLGTKISIHEEEKKKKM</sequence>
<evidence type="ECO:0000256" key="1">
    <source>
        <dbReference type="SAM" id="Phobius"/>
    </source>
</evidence>
<dbReference type="GeneID" id="39989261"/>
<comment type="caution">
    <text evidence="2">The sequence shown here is derived from an EMBL/GenBank/DDBJ whole genome shotgun (WGS) entry which is preliminary data.</text>
</comment>
<dbReference type="AlphaFoldDB" id="A0A1X0NL06"/>
<dbReference type="VEuPathDB" id="TriTrypDB:TM35_000371810"/>